<dbReference type="SUPFAM" id="SSF53335">
    <property type="entry name" value="S-adenosyl-L-methionine-dependent methyltransferases"/>
    <property type="match status" value="1"/>
</dbReference>
<feature type="domain" description="THUMP" evidence="4">
    <location>
        <begin position="44"/>
        <end position="155"/>
    </location>
</feature>
<evidence type="ECO:0000313" key="6">
    <source>
        <dbReference type="Proteomes" id="UP000437131"/>
    </source>
</evidence>
<dbReference type="InterPro" id="IPR029063">
    <property type="entry name" value="SAM-dependent_MTases_sf"/>
</dbReference>
<dbReference type="Pfam" id="PF02926">
    <property type="entry name" value="THUMP"/>
    <property type="match status" value="1"/>
</dbReference>
<dbReference type="RefSeq" id="WP_015217983.1">
    <property type="nucleotide sequence ID" value="NZ_WMIA01000003.1"/>
</dbReference>
<dbReference type="Gene3D" id="3.40.50.150">
    <property type="entry name" value="Vaccinia Virus protein VP39"/>
    <property type="match status" value="1"/>
</dbReference>
<dbReference type="PANTHER" id="PTHR47313">
    <property type="entry name" value="RIBOSOMAL RNA LARGE SUBUNIT METHYLTRANSFERASE K/L"/>
    <property type="match status" value="1"/>
</dbReference>
<dbReference type="AlphaFoldDB" id="A0A844GNC9"/>
<evidence type="ECO:0000259" key="4">
    <source>
        <dbReference type="PROSITE" id="PS51165"/>
    </source>
</evidence>
<dbReference type="Proteomes" id="UP000437131">
    <property type="component" value="Unassembled WGS sequence"/>
</dbReference>
<dbReference type="InterPro" id="IPR000241">
    <property type="entry name" value="RlmKL-like_Mtase"/>
</dbReference>
<dbReference type="GO" id="GO:0070043">
    <property type="term" value="F:rRNA (guanine-N7-)-methyltransferase activity"/>
    <property type="evidence" value="ECO:0007669"/>
    <property type="project" value="TreeGrafter"/>
</dbReference>
<reference evidence="5 6" key="1">
    <citation type="submission" date="2019-11" db="EMBL/GenBank/DDBJ databases">
        <title>Isolation of a new High Light Tolerant Cyanobacteria.</title>
        <authorList>
            <person name="Dobson Z."/>
            <person name="Vaughn N."/>
            <person name="Vaughn M."/>
            <person name="Fromme P."/>
            <person name="Mazor Y."/>
        </authorList>
    </citation>
    <scope>NUCLEOTIDE SEQUENCE [LARGE SCALE GENOMIC DNA]</scope>
    <source>
        <strain evidence="5 6">0216</strain>
    </source>
</reference>
<evidence type="ECO:0000313" key="5">
    <source>
        <dbReference type="EMBL" id="MTF38104.1"/>
    </source>
</evidence>
<protein>
    <submittedName>
        <fullName evidence="5">RNA methyltransferase</fullName>
    </submittedName>
</protein>
<dbReference type="SMART" id="SM00981">
    <property type="entry name" value="THUMP"/>
    <property type="match status" value="1"/>
</dbReference>
<dbReference type="CDD" id="cd11715">
    <property type="entry name" value="THUMP_AdoMetMT"/>
    <property type="match status" value="1"/>
</dbReference>
<dbReference type="EMBL" id="WMIA01000003">
    <property type="protein sequence ID" value="MTF38104.1"/>
    <property type="molecule type" value="Genomic_DNA"/>
</dbReference>
<comment type="caution">
    <text evidence="5">The sequence shown here is derived from an EMBL/GenBank/DDBJ whole genome shotgun (WGS) entry which is preliminary data.</text>
</comment>
<evidence type="ECO:0000256" key="2">
    <source>
        <dbReference type="ARBA" id="ARBA00022679"/>
    </source>
</evidence>
<dbReference type="InterPro" id="IPR053943">
    <property type="entry name" value="RlmKL-like_Mtase_CS"/>
</dbReference>
<accession>A0A844GNC9</accession>
<dbReference type="InterPro" id="IPR002052">
    <property type="entry name" value="DNA_methylase_N6_adenine_CS"/>
</dbReference>
<dbReference type="PROSITE" id="PS51165">
    <property type="entry name" value="THUMP"/>
    <property type="match status" value="1"/>
</dbReference>
<keyword evidence="3" id="KW-0694">RNA-binding</keyword>
<dbReference type="GO" id="GO:0008990">
    <property type="term" value="F:rRNA (guanine-N2-)-methyltransferase activity"/>
    <property type="evidence" value="ECO:0007669"/>
    <property type="project" value="TreeGrafter"/>
</dbReference>
<dbReference type="Pfam" id="PF01170">
    <property type="entry name" value="UPF0020"/>
    <property type="match status" value="1"/>
</dbReference>
<dbReference type="PANTHER" id="PTHR47313:SF1">
    <property type="entry name" value="RIBOSOMAL RNA LARGE SUBUNIT METHYLTRANSFERASE K_L"/>
    <property type="match status" value="1"/>
</dbReference>
<dbReference type="Gene3D" id="3.30.2130.30">
    <property type="match status" value="1"/>
</dbReference>
<sequence length="374" mass="42417">MTTSYFATTSRGLEEITAQELTTLGAKEVKTDFTGVHFQGDKELLYRVNLWGRTIFRVLKPIATIKSQTPQQLFRNVQKIDWSEFLQPQQTLAIRCTGKNDQLNHSHFTAIQIKNAIVEQQQKYHKVRSNIDTNSPDIVINAHIHHDECILSLDSTGESLHRRGYRPAVGLAPLKETLAAALLYIAEWDSSIPLYDPFCGSGTILIEGALMGLNIAPGLYRHQFCFENWQDYDHNLWQNLIDEARKSQKIDLPPIVGTDIDSSIIKQAQHNAKTCQIANHVEFFQRHLVDATPPAESGILICNPPYGKRLEDTEALFPLYKLLGDILKQRFKGWTAYILTGNKLLTKKVGLRTSRRIAINNGGIDCTLLKYELY</sequence>
<name>A0A844GNC9_9CHRO</name>
<dbReference type="Pfam" id="PF22020">
    <property type="entry name" value="RlmL_1st"/>
    <property type="match status" value="1"/>
</dbReference>
<keyword evidence="1 5" id="KW-0489">Methyltransferase</keyword>
<keyword evidence="2 5" id="KW-0808">Transferase</keyword>
<dbReference type="GO" id="GO:0003723">
    <property type="term" value="F:RNA binding"/>
    <property type="evidence" value="ECO:0007669"/>
    <property type="project" value="UniProtKB-UniRule"/>
</dbReference>
<proteinExistence type="predicted"/>
<evidence type="ECO:0000256" key="1">
    <source>
        <dbReference type="ARBA" id="ARBA00022603"/>
    </source>
</evidence>
<organism evidence="5 6">
    <name type="scientific">Cyanobacterium aponinum 0216</name>
    <dbReference type="NCBI Taxonomy" id="2676140"/>
    <lineage>
        <taxon>Bacteria</taxon>
        <taxon>Bacillati</taxon>
        <taxon>Cyanobacteriota</taxon>
        <taxon>Cyanophyceae</taxon>
        <taxon>Oscillatoriophycideae</taxon>
        <taxon>Chroococcales</taxon>
        <taxon>Geminocystaceae</taxon>
        <taxon>Cyanobacterium</taxon>
    </lineage>
</organism>
<dbReference type="PROSITE" id="PS00092">
    <property type="entry name" value="N6_MTASE"/>
    <property type="match status" value="1"/>
</dbReference>
<evidence type="ECO:0000256" key="3">
    <source>
        <dbReference type="PROSITE-ProRule" id="PRU00529"/>
    </source>
</evidence>
<dbReference type="PROSITE" id="PS01261">
    <property type="entry name" value="UPF0020"/>
    <property type="match status" value="1"/>
</dbReference>
<gene>
    <name evidence="5" type="ORF">GGC33_04105</name>
</gene>
<dbReference type="InterPro" id="IPR054170">
    <property type="entry name" value="RlmL_1st"/>
</dbReference>
<dbReference type="InterPro" id="IPR004114">
    <property type="entry name" value="THUMP_dom"/>
</dbReference>